<dbReference type="EMBL" id="RSDZ01000010">
    <property type="protein sequence ID" value="RXG49747.1"/>
    <property type="molecule type" value="Genomic_DNA"/>
</dbReference>
<accession>A0A2J8CBK5</accession>
<dbReference type="Gene3D" id="1.20.120.520">
    <property type="entry name" value="nmb1532 protein domain like"/>
    <property type="match status" value="1"/>
</dbReference>
<evidence type="ECO:0000313" key="5">
    <source>
        <dbReference type="Proteomes" id="UP000288725"/>
    </source>
</evidence>
<organism evidence="3 5">
    <name type="scientific">Verticillium dahliae</name>
    <name type="common">Verticillium wilt</name>
    <dbReference type="NCBI Taxonomy" id="27337"/>
    <lineage>
        <taxon>Eukaryota</taxon>
        <taxon>Fungi</taxon>
        <taxon>Dikarya</taxon>
        <taxon>Ascomycota</taxon>
        <taxon>Pezizomycotina</taxon>
        <taxon>Sordariomycetes</taxon>
        <taxon>Hypocreomycetidae</taxon>
        <taxon>Glomerellales</taxon>
        <taxon>Plectosphaerellaceae</taxon>
        <taxon>Verticillium</taxon>
    </lineage>
</organism>
<dbReference type="EMBL" id="MPSH01000006">
    <property type="protein sequence ID" value="PNH34405.1"/>
    <property type="molecule type" value="Genomic_DNA"/>
</dbReference>
<evidence type="ECO:0000313" key="3">
    <source>
        <dbReference type="EMBL" id="RXG49747.1"/>
    </source>
</evidence>
<dbReference type="InterPro" id="IPR012312">
    <property type="entry name" value="Hemerythrin-like"/>
</dbReference>
<sequence length="263" mass="30344">MVASQKPWADGPFPLVSNAKLKLKDGETAQGAKEMAMEMIIVHNTLLRIINSIYLQCINVGVRGTQQDIDDFVQYARLWHKGVTHHHHTEETMIFPDIEGMAGVPGLMEANVAQHEAFHDGMESYKTYLDRVSAGEEKYDGLKFKQIIDSFADVLHQHLTDEIDTLVKLHEEHADKAEWGVWYKKTMEEILKATKDPEHATTVVPLIFTNHEKEFENGVSASWPPLPWFAMLIVKWWFIPTNKQWWRFSACDANMKRRELPFV</sequence>
<comment type="caution">
    <text evidence="3">The sequence shown here is derived from an EMBL/GenBank/DDBJ whole genome shotgun (WGS) entry which is preliminary data.</text>
</comment>
<proteinExistence type="predicted"/>
<gene>
    <name evidence="2" type="ORF">BJF96_g2456</name>
    <name evidence="3" type="ORF">VDGE_00403</name>
</gene>
<dbReference type="PANTHER" id="PTHR38048">
    <property type="entry name" value="EXPRESSED PROTEIN"/>
    <property type="match status" value="1"/>
</dbReference>
<dbReference type="PANTHER" id="PTHR38048:SF2">
    <property type="entry name" value="HEMERYTHRIN-LIKE DOMAIN-CONTAINING PROTEIN"/>
    <property type="match status" value="1"/>
</dbReference>
<evidence type="ECO:0000313" key="4">
    <source>
        <dbReference type="Proteomes" id="UP000236305"/>
    </source>
</evidence>
<dbReference type="InterPro" id="IPR053206">
    <property type="entry name" value="Dimeric_xanthone_biosynth"/>
</dbReference>
<feature type="domain" description="Hemerythrin-like" evidence="1">
    <location>
        <begin position="43"/>
        <end position="167"/>
    </location>
</feature>
<name>A0A2J8CBK5_VERDA</name>
<dbReference type="Proteomes" id="UP000236305">
    <property type="component" value="Unassembled WGS sequence"/>
</dbReference>
<dbReference type="AlphaFoldDB" id="A0A2J8CBK5"/>
<reference evidence="3 5" key="2">
    <citation type="submission" date="2018-12" db="EMBL/GenBank/DDBJ databases">
        <title>Genome of Verticillium dahliae isolate Getta Getta.</title>
        <authorList>
            <person name="Gardiner D.M."/>
        </authorList>
    </citation>
    <scope>NUCLEOTIDE SEQUENCE [LARGE SCALE GENOMIC DNA]</scope>
    <source>
        <strain evidence="3 5">Getta Getta</strain>
    </source>
</reference>
<dbReference type="Pfam" id="PF01814">
    <property type="entry name" value="Hemerythrin"/>
    <property type="match status" value="1"/>
</dbReference>
<protein>
    <recommendedName>
        <fullName evidence="1">Hemerythrin-like domain-containing protein</fullName>
    </recommendedName>
</protein>
<dbReference type="Proteomes" id="UP000288725">
    <property type="component" value="Chromosome 2"/>
</dbReference>
<dbReference type="OrthoDB" id="58416at2759"/>
<evidence type="ECO:0000259" key="1">
    <source>
        <dbReference type="Pfam" id="PF01814"/>
    </source>
</evidence>
<reference evidence="2 4" key="1">
    <citation type="submission" date="2017-12" db="EMBL/GenBank/DDBJ databases">
        <title>Comparative genomics yields insights into virulence evolution of Verticillium dahliae.</title>
        <authorList>
            <person name="Fan R."/>
            <person name="Armitage A.D."/>
            <person name="Cascant-Lopez E."/>
            <person name="Sobczyk M."/>
            <person name="Cockerton H.M."/>
            <person name="Harrison R.J."/>
        </authorList>
    </citation>
    <scope>NUCLEOTIDE SEQUENCE [LARGE SCALE GENOMIC DNA]</scope>
    <source>
        <strain evidence="2 4">12008</strain>
    </source>
</reference>
<dbReference type="OMA" id="PGLMDAN"/>
<evidence type="ECO:0000313" key="2">
    <source>
        <dbReference type="EMBL" id="PNH34405.1"/>
    </source>
</evidence>